<dbReference type="SMART" id="SM00173">
    <property type="entry name" value="RAS"/>
    <property type="match status" value="1"/>
</dbReference>
<evidence type="ECO:0000313" key="3">
    <source>
        <dbReference type="EMBL" id="KAK9821993.1"/>
    </source>
</evidence>
<dbReference type="SUPFAM" id="SSF52540">
    <property type="entry name" value="P-loop containing nucleoside triphosphate hydrolases"/>
    <property type="match status" value="1"/>
</dbReference>
<evidence type="ECO:0008006" key="5">
    <source>
        <dbReference type="Google" id="ProtNLM"/>
    </source>
</evidence>
<evidence type="ECO:0000256" key="1">
    <source>
        <dbReference type="ARBA" id="ARBA00022741"/>
    </source>
</evidence>
<gene>
    <name evidence="3" type="ORF">WJX81_004924</name>
</gene>
<organism evidence="3 4">
    <name type="scientific">Elliptochloris bilobata</name>
    <dbReference type="NCBI Taxonomy" id="381761"/>
    <lineage>
        <taxon>Eukaryota</taxon>
        <taxon>Viridiplantae</taxon>
        <taxon>Chlorophyta</taxon>
        <taxon>core chlorophytes</taxon>
        <taxon>Trebouxiophyceae</taxon>
        <taxon>Trebouxiophyceae incertae sedis</taxon>
        <taxon>Elliptochloris clade</taxon>
        <taxon>Elliptochloris</taxon>
    </lineage>
</organism>
<name>A0AAW1QKK6_9CHLO</name>
<dbReference type="PANTHER" id="PTHR47978">
    <property type="match status" value="1"/>
</dbReference>
<dbReference type="InterPro" id="IPR005225">
    <property type="entry name" value="Small_GTP-bd"/>
</dbReference>
<dbReference type="AlphaFoldDB" id="A0AAW1QKK6"/>
<comment type="caution">
    <text evidence="3">The sequence shown here is derived from an EMBL/GenBank/DDBJ whole genome shotgun (WGS) entry which is preliminary data.</text>
</comment>
<dbReference type="EMBL" id="JALJOU010000092">
    <property type="protein sequence ID" value="KAK9821993.1"/>
    <property type="molecule type" value="Genomic_DNA"/>
</dbReference>
<keyword evidence="4" id="KW-1185">Reference proteome</keyword>
<dbReference type="SMART" id="SM00175">
    <property type="entry name" value="RAB"/>
    <property type="match status" value="1"/>
</dbReference>
<dbReference type="NCBIfam" id="TIGR00231">
    <property type="entry name" value="small_GTP"/>
    <property type="match status" value="1"/>
</dbReference>
<feature type="region of interest" description="Disordered" evidence="2">
    <location>
        <begin position="186"/>
        <end position="214"/>
    </location>
</feature>
<dbReference type="PROSITE" id="PS51420">
    <property type="entry name" value="RHO"/>
    <property type="match status" value="1"/>
</dbReference>
<accession>A0AAW1QKK6</accession>
<dbReference type="FunFam" id="3.40.50.300:FF:000808">
    <property type="entry name" value="Small GTP-binding protein, putative"/>
    <property type="match status" value="1"/>
</dbReference>
<dbReference type="Pfam" id="PF00071">
    <property type="entry name" value="Ras"/>
    <property type="match status" value="1"/>
</dbReference>
<dbReference type="InterPro" id="IPR001806">
    <property type="entry name" value="Small_GTPase"/>
</dbReference>
<dbReference type="InterPro" id="IPR027417">
    <property type="entry name" value="P-loop_NTPase"/>
</dbReference>
<protein>
    <recommendedName>
        <fullName evidence="5">Ras-related protein Rab-21</fullName>
    </recommendedName>
</protein>
<keyword evidence="1" id="KW-0547">Nucleotide-binding</keyword>
<dbReference type="PROSITE" id="PS51419">
    <property type="entry name" value="RAB"/>
    <property type="match status" value="1"/>
</dbReference>
<reference evidence="3 4" key="1">
    <citation type="journal article" date="2024" name="Nat. Commun.">
        <title>Phylogenomics reveals the evolutionary origins of lichenization in chlorophyte algae.</title>
        <authorList>
            <person name="Puginier C."/>
            <person name="Libourel C."/>
            <person name="Otte J."/>
            <person name="Skaloud P."/>
            <person name="Haon M."/>
            <person name="Grisel S."/>
            <person name="Petersen M."/>
            <person name="Berrin J.G."/>
            <person name="Delaux P.M."/>
            <person name="Dal Grande F."/>
            <person name="Keller J."/>
        </authorList>
    </citation>
    <scope>NUCLEOTIDE SEQUENCE [LARGE SCALE GENOMIC DNA]</scope>
    <source>
        <strain evidence="3 4">SAG 245.80</strain>
    </source>
</reference>
<sequence>MSRNRTSLKLVLLGEGRVGKTSLVLKYCHSQFAEEQRATEQAAFNSKQVTVGERQVELSIWDTAGQERFHAIQPLYYRDADAALLVFDLTDSDTLERVRAWVTELQTLVGADVVLTVVGNKADLAAARAVPAAESRGVAAAVGAAYHEVSALTGAGVEAAFADTARRALARQQRRLAAADAAQLSASPGVPSWAGGRDTVSFTGQGPTRRRPCC</sequence>
<dbReference type="SMART" id="SM00176">
    <property type="entry name" value="RAN"/>
    <property type="match status" value="1"/>
</dbReference>
<evidence type="ECO:0000313" key="4">
    <source>
        <dbReference type="Proteomes" id="UP001445335"/>
    </source>
</evidence>
<dbReference type="Proteomes" id="UP001445335">
    <property type="component" value="Unassembled WGS sequence"/>
</dbReference>
<dbReference type="PROSITE" id="PS51421">
    <property type="entry name" value="RAS"/>
    <property type="match status" value="1"/>
</dbReference>
<dbReference type="Gene3D" id="3.40.50.300">
    <property type="entry name" value="P-loop containing nucleotide triphosphate hydrolases"/>
    <property type="match status" value="1"/>
</dbReference>
<dbReference type="PRINTS" id="PR00449">
    <property type="entry name" value="RASTRNSFRMNG"/>
</dbReference>
<evidence type="ECO:0000256" key="2">
    <source>
        <dbReference type="SAM" id="MobiDB-lite"/>
    </source>
</evidence>
<dbReference type="SMART" id="SM00174">
    <property type="entry name" value="RHO"/>
    <property type="match status" value="1"/>
</dbReference>
<dbReference type="GO" id="GO:0003924">
    <property type="term" value="F:GTPase activity"/>
    <property type="evidence" value="ECO:0007669"/>
    <property type="project" value="InterPro"/>
</dbReference>
<dbReference type="GO" id="GO:0005525">
    <property type="term" value="F:GTP binding"/>
    <property type="evidence" value="ECO:0007669"/>
    <property type="project" value="InterPro"/>
</dbReference>
<proteinExistence type="predicted"/>